<dbReference type="STRING" id="266892.SAMN04488054_13735"/>
<organism evidence="1 2">
    <name type="scientific">Salibacterium qingdaonense</name>
    <dbReference type="NCBI Taxonomy" id="266892"/>
    <lineage>
        <taxon>Bacteria</taxon>
        <taxon>Bacillati</taxon>
        <taxon>Bacillota</taxon>
        <taxon>Bacilli</taxon>
        <taxon>Bacillales</taxon>
        <taxon>Bacillaceae</taxon>
    </lineage>
</organism>
<sequence>MPEAQTFNVKDVNTVIDGDFLSGYGEDTKVSIEKNNDEFSPFVDADGGVTYAEETNESAVMTVTLKPSSPSLPKMYTLKNNRTMFSAEVIDGNTGKYKAGGNNCRIQSIGSREFGKTPNGVEISIYIPKLNDEMEG</sequence>
<name>A0A1I4Q6V4_9BACI</name>
<dbReference type="AlphaFoldDB" id="A0A1I4Q6V4"/>
<evidence type="ECO:0000313" key="2">
    <source>
        <dbReference type="Proteomes" id="UP000199668"/>
    </source>
</evidence>
<dbReference type="Proteomes" id="UP000199668">
    <property type="component" value="Unassembled WGS sequence"/>
</dbReference>
<reference evidence="1 2" key="1">
    <citation type="submission" date="2016-10" db="EMBL/GenBank/DDBJ databases">
        <authorList>
            <person name="de Groot N.N."/>
        </authorList>
    </citation>
    <scope>NUCLEOTIDE SEQUENCE [LARGE SCALE GENOMIC DNA]</scope>
    <source>
        <strain evidence="1 2">CGMCC 1.6134</strain>
    </source>
</reference>
<dbReference type="RefSeq" id="WP_090928449.1">
    <property type="nucleotide sequence ID" value="NZ_FOTY01000037.1"/>
</dbReference>
<accession>A0A1I4Q6V4</accession>
<dbReference type="NCBIfam" id="NF047581">
    <property type="entry name" value="gp105_phage_fam"/>
    <property type="match status" value="1"/>
</dbReference>
<gene>
    <name evidence="1" type="ORF">SAMN04488054_13735</name>
</gene>
<proteinExistence type="predicted"/>
<evidence type="ECO:0008006" key="3">
    <source>
        <dbReference type="Google" id="ProtNLM"/>
    </source>
</evidence>
<keyword evidence="2" id="KW-1185">Reference proteome</keyword>
<dbReference type="OrthoDB" id="2601963at2"/>
<dbReference type="InterPro" id="IPR021695">
    <property type="entry name" value="Phage_KPP10_Orf10"/>
</dbReference>
<dbReference type="EMBL" id="FOTY01000037">
    <property type="protein sequence ID" value="SFM35821.1"/>
    <property type="molecule type" value="Genomic_DNA"/>
</dbReference>
<protein>
    <recommendedName>
        <fullName evidence="3">Phage tail tube protein</fullName>
    </recommendedName>
</protein>
<evidence type="ECO:0000313" key="1">
    <source>
        <dbReference type="EMBL" id="SFM35821.1"/>
    </source>
</evidence>